<dbReference type="Proteomes" id="UP000177614">
    <property type="component" value="Unassembled WGS sequence"/>
</dbReference>
<reference evidence="2 3" key="1">
    <citation type="journal article" date="2016" name="Nat. Commun.">
        <title>Thousands of microbial genomes shed light on interconnected biogeochemical processes in an aquifer system.</title>
        <authorList>
            <person name="Anantharaman K."/>
            <person name="Brown C.T."/>
            <person name="Hug L.A."/>
            <person name="Sharon I."/>
            <person name="Castelle C.J."/>
            <person name="Probst A.J."/>
            <person name="Thomas B.C."/>
            <person name="Singh A."/>
            <person name="Wilkins M.J."/>
            <person name="Karaoz U."/>
            <person name="Brodie E.L."/>
            <person name="Williams K.H."/>
            <person name="Hubbard S.S."/>
            <person name="Banfield J.F."/>
        </authorList>
    </citation>
    <scope>NUCLEOTIDE SEQUENCE [LARGE SCALE GENOMIC DNA]</scope>
</reference>
<evidence type="ECO:0000259" key="1">
    <source>
        <dbReference type="Pfam" id="PF08308"/>
    </source>
</evidence>
<comment type="caution">
    <text evidence="2">The sequence shown here is derived from an EMBL/GenBank/DDBJ whole genome shotgun (WGS) entry which is preliminary data.</text>
</comment>
<dbReference type="Pfam" id="PF08308">
    <property type="entry name" value="PEGA"/>
    <property type="match status" value="1"/>
</dbReference>
<accession>A0A1F4XKT6</accession>
<dbReference type="InterPro" id="IPR013229">
    <property type="entry name" value="PEGA"/>
</dbReference>
<sequence length="438" mass="48809">MWRRFGLSIVTVILYIFISSVVIVLAQGYTVDLQTRKFLTTGLAEINTFPSGAVVTVDGVDIKKTTPVNLSHYLPGTYTVDMAYSGYQNVSFPIDIVSELVTHVDEVALFPRGDNWRNLQMSSSVLKIEAFPGAEMLLVKNADGIGWWILQKRTLVKVYFLPVGVNAKYSCTVLGDACIVVDGNQAYFVDVLHHLSKKLKGIPVFQNTRSLYKFHGDYVVFAKQGGDITMQKLSADGTISMQIFEEGVDAFQVSGQDVWFVKNSVLWKQSLISGLPQKITEVDTADGKVEKLFVLADYVIWQKTTGEAVLFDTSLEAIMNIWSHATVFDHGEEGLALTQNAKIWFISPKKGLLFSGQAAHDVIMLEPYSKVEWLAKLQDGHYALVLVEPAKILPIENDFADIAIIPYKGIIATTQGTSDTLFYHLFPEQSWMNTLINN</sequence>
<gene>
    <name evidence="2" type="ORF">A2V81_01840</name>
</gene>
<proteinExistence type="predicted"/>
<name>A0A1F4XKT6_9BACT</name>
<evidence type="ECO:0000313" key="2">
    <source>
        <dbReference type="EMBL" id="OGC82259.1"/>
    </source>
</evidence>
<evidence type="ECO:0000313" key="3">
    <source>
        <dbReference type="Proteomes" id="UP000177614"/>
    </source>
</evidence>
<protein>
    <recommendedName>
        <fullName evidence="1">PEGA domain-containing protein</fullName>
    </recommendedName>
</protein>
<feature type="domain" description="PEGA" evidence="1">
    <location>
        <begin position="45"/>
        <end position="105"/>
    </location>
</feature>
<dbReference type="AlphaFoldDB" id="A0A1F4XKT6"/>
<dbReference type="EMBL" id="MEWR01000008">
    <property type="protein sequence ID" value="OGC82259.1"/>
    <property type="molecule type" value="Genomic_DNA"/>
</dbReference>
<organism evidence="2 3">
    <name type="scientific">Candidatus Abawacabacteria bacterium RBG_16_42_10</name>
    <dbReference type="NCBI Taxonomy" id="1817814"/>
    <lineage>
        <taxon>Bacteria</taxon>
        <taxon>Candidatus Abawacaibacteriota</taxon>
    </lineage>
</organism>